<organism evidence="4 5">
    <name type="scientific">Toxoplasma gondii p89</name>
    <dbReference type="NCBI Taxonomy" id="943119"/>
    <lineage>
        <taxon>Eukaryota</taxon>
        <taxon>Sar</taxon>
        <taxon>Alveolata</taxon>
        <taxon>Apicomplexa</taxon>
        <taxon>Conoidasida</taxon>
        <taxon>Coccidia</taxon>
        <taxon>Eucoccidiorida</taxon>
        <taxon>Eimeriorina</taxon>
        <taxon>Sarcocystidae</taxon>
        <taxon>Toxoplasma</taxon>
    </lineage>
</organism>
<feature type="compositionally biased region" description="Low complexity" evidence="1">
    <location>
        <begin position="430"/>
        <end position="463"/>
    </location>
</feature>
<dbReference type="InterPro" id="IPR013083">
    <property type="entry name" value="Znf_RING/FYVE/PHD"/>
</dbReference>
<feature type="compositionally biased region" description="Low complexity" evidence="1">
    <location>
        <begin position="717"/>
        <end position="728"/>
    </location>
</feature>
<protein>
    <submittedName>
        <fullName evidence="4">Zinc finger, C3HC4 type (RING finger) protein</fullName>
    </submittedName>
</protein>
<dbReference type="SMART" id="SM00184">
    <property type="entry name" value="RING"/>
    <property type="match status" value="1"/>
</dbReference>
<comment type="caution">
    <text evidence="4">The sequence shown here is derived from an EMBL/GenBank/DDBJ whole genome shotgun (WGS) entry which is preliminary data.</text>
</comment>
<feature type="compositionally biased region" description="Low complexity" evidence="1">
    <location>
        <begin position="80"/>
        <end position="108"/>
    </location>
</feature>
<keyword evidence="2" id="KW-0812">Transmembrane</keyword>
<dbReference type="Pfam" id="PF13920">
    <property type="entry name" value="zf-C3HC4_3"/>
    <property type="match status" value="1"/>
</dbReference>
<feature type="region of interest" description="Disordered" evidence="1">
    <location>
        <begin position="404"/>
        <end position="492"/>
    </location>
</feature>
<reference evidence="4 5" key="1">
    <citation type="submission" date="2014-03" db="EMBL/GenBank/DDBJ databases">
        <authorList>
            <person name="Sibley D."/>
            <person name="Venepally P."/>
            <person name="Karamycheva S."/>
            <person name="Hadjithomas M."/>
            <person name="Khan A."/>
            <person name="Brunk B."/>
            <person name="Roos D."/>
            <person name="Caler E."/>
            <person name="Lorenzi H."/>
        </authorList>
    </citation>
    <scope>NUCLEOTIDE SEQUENCE [LARGE SCALE GENOMIC DNA]</scope>
    <source>
        <strain evidence="5">p89</strain>
    </source>
</reference>
<feature type="region of interest" description="Disordered" evidence="1">
    <location>
        <begin position="68"/>
        <end position="186"/>
    </location>
</feature>
<evidence type="ECO:0000256" key="2">
    <source>
        <dbReference type="SAM" id="Phobius"/>
    </source>
</evidence>
<feature type="non-terminal residue" evidence="4">
    <location>
        <position position="1"/>
    </location>
</feature>
<feature type="domain" description="RING-type" evidence="3">
    <location>
        <begin position="813"/>
        <end position="913"/>
    </location>
</feature>
<feature type="region of interest" description="Disordered" evidence="1">
    <location>
        <begin position="877"/>
        <end position="900"/>
    </location>
</feature>
<accession>A0A086L012</accession>
<evidence type="ECO:0000256" key="1">
    <source>
        <dbReference type="SAM" id="MobiDB-lite"/>
    </source>
</evidence>
<feature type="compositionally biased region" description="Low complexity" evidence="1">
    <location>
        <begin position="165"/>
        <end position="179"/>
    </location>
</feature>
<dbReference type="Gene3D" id="3.30.40.10">
    <property type="entry name" value="Zinc/RING finger domain, C3HC4 (zinc finger)"/>
    <property type="match status" value="1"/>
</dbReference>
<feature type="region of interest" description="Disordered" evidence="1">
    <location>
        <begin position="705"/>
        <end position="742"/>
    </location>
</feature>
<dbReference type="InterPro" id="IPR001841">
    <property type="entry name" value="Znf_RING"/>
</dbReference>
<feature type="compositionally biased region" description="Basic and acidic residues" evidence="1">
    <location>
        <begin position="535"/>
        <end position="569"/>
    </location>
</feature>
<feature type="compositionally biased region" description="Acidic residues" evidence="1">
    <location>
        <begin position="148"/>
        <end position="164"/>
    </location>
</feature>
<proteinExistence type="predicted"/>
<evidence type="ECO:0000313" key="4">
    <source>
        <dbReference type="EMBL" id="KFG49980.1"/>
    </source>
</evidence>
<feature type="transmembrane region" description="Helical" evidence="2">
    <location>
        <begin position="32"/>
        <end position="50"/>
    </location>
</feature>
<dbReference type="OrthoDB" id="333804at2759"/>
<evidence type="ECO:0000259" key="3">
    <source>
        <dbReference type="SMART" id="SM00184"/>
    </source>
</evidence>
<name>A0A086L012_TOXGO</name>
<feature type="transmembrane region" description="Helical" evidence="2">
    <location>
        <begin position="261"/>
        <end position="282"/>
    </location>
</feature>
<dbReference type="EMBL" id="AEYI02000380">
    <property type="protein sequence ID" value="KFG49980.1"/>
    <property type="molecule type" value="Genomic_DNA"/>
</dbReference>
<dbReference type="AlphaFoldDB" id="A0A086L012"/>
<keyword evidence="2" id="KW-0472">Membrane</keyword>
<feature type="compositionally biased region" description="Basic and acidic residues" evidence="1">
    <location>
        <begin position="595"/>
        <end position="611"/>
    </location>
</feature>
<evidence type="ECO:0000313" key="5">
    <source>
        <dbReference type="Proteomes" id="UP000028828"/>
    </source>
</evidence>
<feature type="region of interest" description="Disordered" evidence="1">
    <location>
        <begin position="512"/>
        <end position="686"/>
    </location>
</feature>
<feature type="compositionally biased region" description="Basic and acidic residues" evidence="1">
    <location>
        <begin position="889"/>
        <end position="900"/>
    </location>
</feature>
<dbReference type="Proteomes" id="UP000028828">
    <property type="component" value="Unassembled WGS sequence"/>
</dbReference>
<feature type="compositionally biased region" description="Basic and acidic residues" evidence="1">
    <location>
        <begin position="633"/>
        <end position="643"/>
    </location>
</feature>
<sequence>SLGFCIFPYSLSATQGCMAGDMDGTNIPVSVFYTYFQYSIWTALILALVARRLSKFFKRRAVAVEAEARRGREASRMQAPETPSVSMPPVEVSPGGLSRTSLSSSLFLDPSHSPVSPPAVGEGTTTPNNVHAGSFSPASVFVAPPEVDNSEGTEDELQGFDDDGSSSASSSLPSSAEQSFIQGSDARRASFDSFSTRHGEERRSERRRTRAFTNATLLLMGYRMLIQRLCRRPHTMWSLLMWRRDTLVASRYHAYQEMCSIAAFLLSAHTVSGALVVLLGPIQPWMKAVWLHIACMFIEAVARIQIAKGEERVQNARQVAINPDFFAAGTRRPISNVGVGARASAAAGGTPWGYAFVEEPRDRLLLKQLSSTYFSITERIVDQVTASVAVASSSCCCFPSSVSSPVPSSVESGSRHELTIPLRSQHEENSPAFVPASTSSSPSEPSPSFGDRPSSSASALPAASEEERGLLSSSCSPSYRDSSHREAPSASFVKASEEDVRLVCANEGDLEALGPTEESSSAFAEAAHHSQSWRQTRDEAHQCSHRGQERERRRRGEMCVREAEREKGSNPETTDTLEGKADGRSTPSVGRRRKWGAEKVETEDEVTGKGRDCKRRSRRNLKRERKCISTAHNETHTGSEKETSSQLEKGGRIGEGNQGRNTEDDEEGSVLGVPLDETGHDASNEKRRRRANALFLDSISAFSCSENGDRMPSPLPGSCGESASSCGSGDTGLPSTSPSRCDPSSARIAFEFSSPRVLPSSSSSPSPAAFLVPSSSVDDPAVARSLSATSAAVCDPSSTSSSGPASALSFSACEICAEAAANAILLPCGHGGCCEACARLVVEKEHQRARSQSVTWLREWLGHPSASFLLPLSSRQPGVSSASAGQEARGGDRRSEEQARDAAMMQLPRCPFCRQAVERIVKIDGACGDDRGYIAAHTVAVVTVGTQAERSRRATARLLR</sequence>
<feature type="compositionally biased region" description="Basic and acidic residues" evidence="1">
    <location>
        <begin position="413"/>
        <end position="429"/>
    </location>
</feature>
<feature type="compositionally biased region" description="Basic residues" evidence="1">
    <location>
        <begin position="612"/>
        <end position="625"/>
    </location>
</feature>
<dbReference type="VEuPathDB" id="ToxoDB:TGP89_313760B"/>
<gene>
    <name evidence="4" type="ORF">TGP89_313760B</name>
</gene>
<keyword evidence="2" id="KW-1133">Transmembrane helix</keyword>